<sequence length="380" mass="43148">MVNKHDYHGLFTGLKAIRGTRSNAVASIKSVDESKLHTNLQEIRARIREVCIKKNKVINVTFAMSGGLRTHKRDTKMRIRAFPMTMDEKYVNSIWTLLRNAIQEIQKKNNSGLSFEELYRNAYTMVLHKHGEKLYTGLREFAADFAEKVLFKNLMIRLLKIPKEENPSSMTELLTEEFLNVDQQLLEIAKSSMDVSGSTALVAVLKNGILTVANVGDSRGVMCDKDGNTLPLTVDHKPQQLKERSRIKQAGGYITFNGVWRVVGVLATSRALGDYPLKERKYLIAEPDIYIFDLNVIQPKFIILATDGLWDCFSNEEAVNYIQERLSEPHYGAKSLVLQAYYRGSLDNITVMVVNFHDASVSFYQSNQDESAKENLQKTL</sequence>
<dbReference type="AlphaFoldDB" id="A0AA36BLH4"/>
<dbReference type="GO" id="GO:0031625">
    <property type="term" value="F:ubiquitin protein ligase binding"/>
    <property type="evidence" value="ECO:0007669"/>
    <property type="project" value="InterPro"/>
</dbReference>
<evidence type="ECO:0000313" key="4">
    <source>
        <dbReference type="Proteomes" id="UP001162480"/>
    </source>
</evidence>
<dbReference type="SMART" id="SM00332">
    <property type="entry name" value="PP2Cc"/>
    <property type="match status" value="1"/>
</dbReference>
<dbReference type="Gene3D" id="3.60.40.10">
    <property type="entry name" value="PPM-type phosphatase domain"/>
    <property type="match status" value="1"/>
</dbReference>
<comment type="similarity">
    <text evidence="1">Belongs to the cullin family.</text>
</comment>
<proteinExistence type="inferred from homology"/>
<dbReference type="InterPro" id="IPR015655">
    <property type="entry name" value="PP2C"/>
</dbReference>
<dbReference type="InterPro" id="IPR001932">
    <property type="entry name" value="PPM-type_phosphatase-like_dom"/>
</dbReference>
<dbReference type="InterPro" id="IPR016159">
    <property type="entry name" value="Cullin_repeat-like_dom_sf"/>
</dbReference>
<gene>
    <name evidence="3" type="ORF">OCTVUL_1B014611</name>
</gene>
<dbReference type="InterPro" id="IPR001373">
    <property type="entry name" value="Cullin_N"/>
</dbReference>
<dbReference type="SUPFAM" id="SSF74788">
    <property type="entry name" value="Cullin repeat-like"/>
    <property type="match status" value="1"/>
</dbReference>
<feature type="domain" description="PPM-type phosphatase" evidence="2">
    <location>
        <begin position="112"/>
        <end position="356"/>
    </location>
</feature>
<dbReference type="PROSITE" id="PS51746">
    <property type="entry name" value="PPM_2"/>
    <property type="match status" value="1"/>
</dbReference>
<dbReference type="SUPFAM" id="SSF81606">
    <property type="entry name" value="PP2C-like"/>
    <property type="match status" value="1"/>
</dbReference>
<evidence type="ECO:0000313" key="3">
    <source>
        <dbReference type="EMBL" id="CAI9736458.1"/>
    </source>
</evidence>
<dbReference type="CDD" id="cd00143">
    <property type="entry name" value="PP2Cc"/>
    <property type="match status" value="1"/>
</dbReference>
<dbReference type="GO" id="GO:0004722">
    <property type="term" value="F:protein serine/threonine phosphatase activity"/>
    <property type="evidence" value="ECO:0007669"/>
    <property type="project" value="InterPro"/>
</dbReference>
<accession>A0AA36BLH4</accession>
<dbReference type="Proteomes" id="UP001162480">
    <property type="component" value="Chromosome 19"/>
</dbReference>
<dbReference type="PANTHER" id="PTHR47992">
    <property type="entry name" value="PROTEIN PHOSPHATASE"/>
    <property type="match status" value="1"/>
</dbReference>
<dbReference type="InterPro" id="IPR036457">
    <property type="entry name" value="PPM-type-like_dom_sf"/>
</dbReference>
<dbReference type="GO" id="GO:0006511">
    <property type="term" value="P:ubiquitin-dependent protein catabolic process"/>
    <property type="evidence" value="ECO:0007669"/>
    <property type="project" value="InterPro"/>
</dbReference>
<evidence type="ECO:0000256" key="1">
    <source>
        <dbReference type="ARBA" id="ARBA00006019"/>
    </source>
</evidence>
<protein>
    <submittedName>
        <fullName evidence="3">Protein phosphatase 1L-like</fullName>
    </submittedName>
</protein>
<dbReference type="EMBL" id="OX597832">
    <property type="protein sequence ID" value="CAI9736458.1"/>
    <property type="molecule type" value="Genomic_DNA"/>
</dbReference>
<name>A0AA36BLH4_OCTVU</name>
<keyword evidence="4" id="KW-1185">Reference proteome</keyword>
<organism evidence="3 4">
    <name type="scientific">Octopus vulgaris</name>
    <name type="common">Common octopus</name>
    <dbReference type="NCBI Taxonomy" id="6645"/>
    <lineage>
        <taxon>Eukaryota</taxon>
        <taxon>Metazoa</taxon>
        <taxon>Spiralia</taxon>
        <taxon>Lophotrochozoa</taxon>
        <taxon>Mollusca</taxon>
        <taxon>Cephalopoda</taxon>
        <taxon>Coleoidea</taxon>
        <taxon>Octopodiformes</taxon>
        <taxon>Octopoda</taxon>
        <taxon>Incirrata</taxon>
        <taxon>Octopodidae</taxon>
        <taxon>Octopus</taxon>
    </lineage>
</organism>
<evidence type="ECO:0000259" key="2">
    <source>
        <dbReference type="PROSITE" id="PS51746"/>
    </source>
</evidence>
<reference evidence="3" key="1">
    <citation type="submission" date="2023-08" db="EMBL/GenBank/DDBJ databases">
        <authorList>
            <person name="Alioto T."/>
            <person name="Alioto T."/>
            <person name="Gomez Garrido J."/>
        </authorList>
    </citation>
    <scope>NUCLEOTIDE SEQUENCE</scope>
</reference>
<dbReference type="Pfam" id="PF00481">
    <property type="entry name" value="PP2C"/>
    <property type="match status" value="1"/>
</dbReference>
<dbReference type="Pfam" id="PF00888">
    <property type="entry name" value="Cullin"/>
    <property type="match status" value="1"/>
</dbReference>